<dbReference type="EMBL" id="KZ819681">
    <property type="protein sequence ID" value="PWN24399.1"/>
    <property type="molecule type" value="Genomic_DNA"/>
</dbReference>
<dbReference type="OrthoDB" id="27198at2759"/>
<sequence>MPARPHARTHAQSSKATRESAVKQFRSITNATQADATRLMKQANYHVQQAVDLFFKDGAAQKGAGGASGSGASSAAVRKESEKKLGEIFDRHSDEDDAAHDITIEGTMSYCEELSISLEDVVLLPLSFYLQSPTMGRFTRDKFIAGWRTLADGTKACDTISGQQKALKGLKEELLRDGEVKGELGANGSAGLFKRTYDYTYAFAKPEGQKSLPLETALACWDLLIPSCPSFTTQGGNFTQRHLDLWKSYLNATTNGRAVSKDTWSLFLEFVKEGEKLFEGHDFDGAWPSIIDGFVTWAREGKGEEGMDES</sequence>
<dbReference type="InterPro" id="IPR014764">
    <property type="entry name" value="DCN-prot"/>
</dbReference>
<dbReference type="InterPro" id="IPR009060">
    <property type="entry name" value="UBA-like_sf"/>
</dbReference>
<dbReference type="Gene3D" id="1.10.8.10">
    <property type="entry name" value="DNA helicase RuvA subunit, C-terminal domain"/>
    <property type="match status" value="1"/>
</dbReference>
<dbReference type="Pfam" id="PF03556">
    <property type="entry name" value="Cullin_binding"/>
    <property type="match status" value="1"/>
</dbReference>
<keyword evidence="6" id="KW-1185">Reference proteome</keyword>
<dbReference type="Pfam" id="PF14555">
    <property type="entry name" value="UBA_4"/>
    <property type="match status" value="1"/>
</dbReference>
<feature type="domain" description="DCUN1" evidence="4">
    <location>
        <begin position="80"/>
        <end position="299"/>
    </location>
</feature>
<evidence type="ECO:0000256" key="3">
    <source>
        <dbReference type="SAM" id="MobiDB-lite"/>
    </source>
</evidence>
<dbReference type="CDD" id="cd14273">
    <property type="entry name" value="UBA_TAP-C_like"/>
    <property type="match status" value="1"/>
</dbReference>
<organism evidence="5 6">
    <name type="scientific">Jaminaea rosea</name>
    <dbReference type="NCBI Taxonomy" id="1569628"/>
    <lineage>
        <taxon>Eukaryota</taxon>
        <taxon>Fungi</taxon>
        <taxon>Dikarya</taxon>
        <taxon>Basidiomycota</taxon>
        <taxon>Ustilaginomycotina</taxon>
        <taxon>Exobasidiomycetes</taxon>
        <taxon>Microstromatales</taxon>
        <taxon>Microstromatales incertae sedis</taxon>
        <taxon>Jaminaea</taxon>
    </lineage>
</organism>
<dbReference type="GeneID" id="37029725"/>
<dbReference type="InterPro" id="IPR005176">
    <property type="entry name" value="PONY_dom"/>
</dbReference>
<dbReference type="PROSITE" id="PS51229">
    <property type="entry name" value="DCUN1"/>
    <property type="match status" value="1"/>
</dbReference>
<dbReference type="PANTHER" id="PTHR12281">
    <property type="entry name" value="RP42 RELATED"/>
    <property type="match status" value="1"/>
</dbReference>
<dbReference type="GO" id="GO:0000151">
    <property type="term" value="C:ubiquitin ligase complex"/>
    <property type="evidence" value="ECO:0007669"/>
    <property type="project" value="TreeGrafter"/>
</dbReference>
<protein>
    <recommendedName>
        <fullName evidence="2">Defective in cullin neddylation protein</fullName>
    </recommendedName>
</protein>
<dbReference type="STRING" id="1569628.A0A316UGM5"/>
<dbReference type="GO" id="GO:0097602">
    <property type="term" value="F:cullin family protein binding"/>
    <property type="evidence" value="ECO:0007669"/>
    <property type="project" value="TreeGrafter"/>
</dbReference>
<dbReference type="Gene3D" id="1.10.238.10">
    <property type="entry name" value="EF-hand"/>
    <property type="match status" value="1"/>
</dbReference>
<dbReference type="Gene3D" id="1.10.238.200">
    <property type="entry name" value="Cullin, PONY binding domain"/>
    <property type="match status" value="1"/>
</dbReference>
<dbReference type="AlphaFoldDB" id="A0A316UGM5"/>
<evidence type="ECO:0000313" key="6">
    <source>
        <dbReference type="Proteomes" id="UP000245884"/>
    </source>
</evidence>
<dbReference type="PANTHER" id="PTHR12281:SF31">
    <property type="entry name" value="DCN1-LIKE PROTEIN 3"/>
    <property type="match status" value="1"/>
</dbReference>
<comment type="function">
    <text evidence="2">Neddylation of cullins play an essential role in the regulation of SCF-type complexes activity.</text>
</comment>
<evidence type="ECO:0000256" key="1">
    <source>
        <dbReference type="ARBA" id="ARBA00022786"/>
    </source>
</evidence>
<name>A0A316UGM5_9BASI</name>
<evidence type="ECO:0000256" key="2">
    <source>
        <dbReference type="RuleBase" id="RU410713"/>
    </source>
</evidence>
<keyword evidence="1" id="KW-0833">Ubl conjugation pathway</keyword>
<proteinExistence type="predicted"/>
<dbReference type="GO" id="GO:0031624">
    <property type="term" value="F:ubiquitin conjugating enzyme binding"/>
    <property type="evidence" value="ECO:0007669"/>
    <property type="project" value="TreeGrafter"/>
</dbReference>
<dbReference type="RefSeq" id="XP_025359011.1">
    <property type="nucleotide sequence ID" value="XM_025507902.1"/>
</dbReference>
<feature type="region of interest" description="Disordered" evidence="3">
    <location>
        <begin position="1"/>
        <end position="21"/>
    </location>
</feature>
<gene>
    <name evidence="5" type="ORF">BDZ90DRAFT_256869</name>
</gene>
<evidence type="ECO:0000313" key="5">
    <source>
        <dbReference type="EMBL" id="PWN24399.1"/>
    </source>
</evidence>
<reference evidence="5 6" key="1">
    <citation type="journal article" date="2018" name="Mol. Biol. Evol.">
        <title>Broad Genomic Sampling Reveals a Smut Pathogenic Ancestry of the Fungal Clade Ustilaginomycotina.</title>
        <authorList>
            <person name="Kijpornyongpan T."/>
            <person name="Mondo S.J."/>
            <person name="Barry K."/>
            <person name="Sandor L."/>
            <person name="Lee J."/>
            <person name="Lipzen A."/>
            <person name="Pangilinan J."/>
            <person name="LaButti K."/>
            <person name="Hainaut M."/>
            <person name="Henrissat B."/>
            <person name="Grigoriev I.V."/>
            <person name="Spatafora J.W."/>
            <person name="Aime M.C."/>
        </authorList>
    </citation>
    <scope>NUCLEOTIDE SEQUENCE [LARGE SCALE GENOMIC DNA]</scope>
    <source>
        <strain evidence="5 6">MCA 5214</strain>
    </source>
</reference>
<evidence type="ECO:0000259" key="4">
    <source>
        <dbReference type="PROSITE" id="PS51229"/>
    </source>
</evidence>
<dbReference type="Proteomes" id="UP000245884">
    <property type="component" value="Unassembled WGS sequence"/>
</dbReference>
<accession>A0A316UGM5</accession>
<dbReference type="GO" id="GO:0032182">
    <property type="term" value="F:ubiquitin-like protein binding"/>
    <property type="evidence" value="ECO:0007669"/>
    <property type="project" value="TreeGrafter"/>
</dbReference>
<dbReference type="SUPFAM" id="SSF46934">
    <property type="entry name" value="UBA-like"/>
    <property type="match status" value="1"/>
</dbReference>
<dbReference type="GO" id="GO:0045116">
    <property type="term" value="P:protein neddylation"/>
    <property type="evidence" value="ECO:0007669"/>
    <property type="project" value="TreeGrafter"/>
</dbReference>
<dbReference type="InterPro" id="IPR042460">
    <property type="entry name" value="DCN1-like_PONY"/>
</dbReference>